<evidence type="ECO:0000256" key="6">
    <source>
        <dbReference type="ARBA" id="ARBA00023136"/>
    </source>
</evidence>
<evidence type="ECO:0000259" key="8">
    <source>
        <dbReference type="PROSITE" id="PS50928"/>
    </source>
</evidence>
<gene>
    <name evidence="9" type="ORF">IAA98_12105</name>
</gene>
<dbReference type="Proteomes" id="UP000886842">
    <property type="component" value="Unassembled WGS sequence"/>
</dbReference>
<evidence type="ECO:0000256" key="1">
    <source>
        <dbReference type="ARBA" id="ARBA00004651"/>
    </source>
</evidence>
<dbReference type="GO" id="GO:0005886">
    <property type="term" value="C:plasma membrane"/>
    <property type="evidence" value="ECO:0007669"/>
    <property type="project" value="UniProtKB-SubCell"/>
</dbReference>
<dbReference type="PANTHER" id="PTHR30193">
    <property type="entry name" value="ABC TRANSPORTER PERMEASE PROTEIN"/>
    <property type="match status" value="1"/>
</dbReference>
<dbReference type="CDD" id="cd06261">
    <property type="entry name" value="TM_PBP2"/>
    <property type="match status" value="1"/>
</dbReference>
<feature type="transmembrane region" description="Helical" evidence="7">
    <location>
        <begin position="126"/>
        <end position="147"/>
    </location>
</feature>
<dbReference type="Pfam" id="PF00528">
    <property type="entry name" value="BPD_transp_1"/>
    <property type="match status" value="1"/>
</dbReference>
<keyword evidence="6 7" id="KW-0472">Membrane</keyword>
<reference evidence="9" key="2">
    <citation type="journal article" date="2021" name="PeerJ">
        <title>Extensive microbial diversity within the chicken gut microbiome revealed by metagenomics and culture.</title>
        <authorList>
            <person name="Gilroy R."/>
            <person name="Ravi A."/>
            <person name="Getino M."/>
            <person name="Pursley I."/>
            <person name="Horton D.L."/>
            <person name="Alikhan N.F."/>
            <person name="Baker D."/>
            <person name="Gharbi K."/>
            <person name="Hall N."/>
            <person name="Watson M."/>
            <person name="Adriaenssens E.M."/>
            <person name="Foster-Nyarko E."/>
            <person name="Jarju S."/>
            <person name="Secka A."/>
            <person name="Antonio M."/>
            <person name="Oren A."/>
            <person name="Chaudhuri R.R."/>
            <person name="La Ragione R."/>
            <person name="Hildebrand F."/>
            <person name="Pallen M.J."/>
        </authorList>
    </citation>
    <scope>NUCLEOTIDE SEQUENCE</scope>
    <source>
        <strain evidence="9">ChiGjej1B1-24693</strain>
    </source>
</reference>
<reference evidence="9" key="1">
    <citation type="submission" date="2020-10" db="EMBL/GenBank/DDBJ databases">
        <authorList>
            <person name="Gilroy R."/>
        </authorList>
    </citation>
    <scope>NUCLEOTIDE SEQUENCE</scope>
    <source>
        <strain evidence="9">ChiGjej1B1-24693</strain>
    </source>
</reference>
<dbReference type="GO" id="GO:0055085">
    <property type="term" value="P:transmembrane transport"/>
    <property type="evidence" value="ECO:0007669"/>
    <property type="project" value="InterPro"/>
</dbReference>
<evidence type="ECO:0000256" key="2">
    <source>
        <dbReference type="ARBA" id="ARBA00022448"/>
    </source>
</evidence>
<evidence type="ECO:0000256" key="4">
    <source>
        <dbReference type="ARBA" id="ARBA00022692"/>
    </source>
</evidence>
<sequence length="333" mass="37046">MSSTRVAARAGLQPSDARKGWLRSSTIWWCYLFMVPALILSALFTFYPMVMSWWFSFLDWNGFTQRGDFIGLANYWELLRDQQFWNAFGRSMLFVLVGTPVRVLLALLIAILLNNQMLKLAPVFRTFIFIPVVTTAAVVGVVMSFMLGSYQGPVNQVLMALHLVDAPVKFLSDPQVALWTILSVHVWKSTGQTMIYWLAALQTVPVTYYEAAKVDGAGAFRLIRHITWPILMPFAIVIIVLTVQSDLHTFALVQAMTEGGPYFSTQVMEVYIYQTAFAAGSSESGNAGMARLGYASAAGCFFGLATLVIALAQAWAFRKVNQVRGQLRESGDS</sequence>
<evidence type="ECO:0000313" key="10">
    <source>
        <dbReference type="Proteomes" id="UP000886842"/>
    </source>
</evidence>
<dbReference type="PROSITE" id="PS50928">
    <property type="entry name" value="ABC_TM1"/>
    <property type="match status" value="1"/>
</dbReference>
<organism evidence="9 10">
    <name type="scientific">Candidatus Avipropionibacterium avicola</name>
    <dbReference type="NCBI Taxonomy" id="2840701"/>
    <lineage>
        <taxon>Bacteria</taxon>
        <taxon>Bacillati</taxon>
        <taxon>Actinomycetota</taxon>
        <taxon>Actinomycetes</taxon>
        <taxon>Propionibacteriales</taxon>
        <taxon>Propionibacteriaceae</taxon>
        <taxon>Propionibacteriaceae incertae sedis</taxon>
        <taxon>Candidatus Avipropionibacterium</taxon>
    </lineage>
</organism>
<proteinExistence type="inferred from homology"/>
<evidence type="ECO:0000256" key="3">
    <source>
        <dbReference type="ARBA" id="ARBA00022475"/>
    </source>
</evidence>
<feature type="domain" description="ABC transmembrane type-1" evidence="8">
    <location>
        <begin position="88"/>
        <end position="313"/>
    </location>
</feature>
<dbReference type="SUPFAM" id="SSF161098">
    <property type="entry name" value="MetI-like"/>
    <property type="match status" value="1"/>
</dbReference>
<dbReference type="EMBL" id="DVLP01000357">
    <property type="protein sequence ID" value="HIT76319.1"/>
    <property type="molecule type" value="Genomic_DNA"/>
</dbReference>
<dbReference type="InterPro" id="IPR035906">
    <property type="entry name" value="MetI-like_sf"/>
</dbReference>
<protein>
    <submittedName>
        <fullName evidence="9">Sugar ABC transporter permease</fullName>
    </submittedName>
</protein>
<keyword evidence="2 7" id="KW-0813">Transport</keyword>
<dbReference type="AlphaFoldDB" id="A0A9D1GZF7"/>
<comment type="subcellular location">
    <subcellularLocation>
        <location evidence="1 7">Cell membrane</location>
        <topology evidence="1 7">Multi-pass membrane protein</topology>
    </subcellularLocation>
</comment>
<feature type="transmembrane region" description="Helical" evidence="7">
    <location>
        <begin position="92"/>
        <end position="114"/>
    </location>
</feature>
<evidence type="ECO:0000313" key="9">
    <source>
        <dbReference type="EMBL" id="HIT76319.1"/>
    </source>
</evidence>
<feature type="transmembrane region" description="Helical" evidence="7">
    <location>
        <begin position="223"/>
        <end position="243"/>
    </location>
</feature>
<evidence type="ECO:0000256" key="7">
    <source>
        <dbReference type="RuleBase" id="RU363032"/>
    </source>
</evidence>
<keyword evidence="3" id="KW-1003">Cell membrane</keyword>
<accession>A0A9D1GZF7</accession>
<comment type="similarity">
    <text evidence="7">Belongs to the binding-protein-dependent transport system permease family.</text>
</comment>
<feature type="transmembrane region" description="Helical" evidence="7">
    <location>
        <begin position="28"/>
        <end position="50"/>
    </location>
</feature>
<comment type="caution">
    <text evidence="9">The sequence shown here is derived from an EMBL/GenBank/DDBJ whole genome shotgun (WGS) entry which is preliminary data.</text>
</comment>
<evidence type="ECO:0000256" key="5">
    <source>
        <dbReference type="ARBA" id="ARBA00022989"/>
    </source>
</evidence>
<keyword evidence="5 7" id="KW-1133">Transmembrane helix</keyword>
<keyword evidence="4 7" id="KW-0812">Transmembrane</keyword>
<dbReference type="InterPro" id="IPR051393">
    <property type="entry name" value="ABC_transporter_permease"/>
</dbReference>
<feature type="transmembrane region" description="Helical" evidence="7">
    <location>
        <begin position="292"/>
        <end position="317"/>
    </location>
</feature>
<dbReference type="InterPro" id="IPR000515">
    <property type="entry name" value="MetI-like"/>
</dbReference>
<dbReference type="Gene3D" id="1.10.3720.10">
    <property type="entry name" value="MetI-like"/>
    <property type="match status" value="1"/>
</dbReference>
<dbReference type="PANTHER" id="PTHR30193:SF37">
    <property type="entry name" value="INNER MEMBRANE ABC TRANSPORTER PERMEASE PROTEIN YCJO"/>
    <property type="match status" value="1"/>
</dbReference>
<name>A0A9D1GZF7_9ACTN</name>